<accession>A0A4Y9ZWW8</accession>
<protein>
    <recommendedName>
        <fullName evidence="3">Aldehyde dehydrogenase domain-containing protein</fullName>
    </recommendedName>
</protein>
<dbReference type="InterPro" id="IPR016161">
    <property type="entry name" value="Ald_DH/histidinol_DH"/>
</dbReference>
<dbReference type="Proteomes" id="UP000298061">
    <property type="component" value="Unassembled WGS sequence"/>
</dbReference>
<gene>
    <name evidence="4" type="ORF">EWM64_g5328</name>
</gene>
<evidence type="ECO:0000259" key="3">
    <source>
        <dbReference type="Pfam" id="PF00171"/>
    </source>
</evidence>
<comment type="similarity">
    <text evidence="1">Belongs to the aldehyde dehydrogenase family.</text>
</comment>
<dbReference type="GO" id="GO:0006081">
    <property type="term" value="P:aldehyde metabolic process"/>
    <property type="evidence" value="ECO:0007669"/>
    <property type="project" value="InterPro"/>
</dbReference>
<dbReference type="EMBL" id="SFCI01000634">
    <property type="protein sequence ID" value="TFY78684.1"/>
    <property type="molecule type" value="Genomic_DNA"/>
</dbReference>
<dbReference type="InterPro" id="IPR012394">
    <property type="entry name" value="Aldehyde_DH_NAD(P)"/>
</dbReference>
<dbReference type="SUPFAM" id="SSF53720">
    <property type="entry name" value="ALDH-like"/>
    <property type="match status" value="1"/>
</dbReference>
<feature type="domain" description="Aldehyde dehydrogenase" evidence="3">
    <location>
        <begin position="11"/>
        <end position="122"/>
    </location>
</feature>
<dbReference type="Pfam" id="PF00171">
    <property type="entry name" value="Aldedh"/>
    <property type="match status" value="1"/>
</dbReference>
<dbReference type="OrthoDB" id="440325at2759"/>
<dbReference type="InterPro" id="IPR016162">
    <property type="entry name" value="Ald_DH_N"/>
</dbReference>
<dbReference type="STRING" id="135208.A0A4Y9ZWW8"/>
<evidence type="ECO:0000313" key="4">
    <source>
        <dbReference type="EMBL" id="TFY78684.1"/>
    </source>
</evidence>
<dbReference type="GO" id="GO:0004029">
    <property type="term" value="F:aldehyde dehydrogenase (NAD+) activity"/>
    <property type="evidence" value="ECO:0007669"/>
    <property type="project" value="TreeGrafter"/>
</dbReference>
<proteinExistence type="inferred from homology"/>
<dbReference type="InterPro" id="IPR015590">
    <property type="entry name" value="Aldehyde_DH_dom"/>
</dbReference>
<evidence type="ECO:0000256" key="1">
    <source>
        <dbReference type="ARBA" id="ARBA00009986"/>
    </source>
</evidence>
<dbReference type="PANTHER" id="PTHR43570:SF16">
    <property type="entry name" value="ALDEHYDE DEHYDROGENASE TYPE III, ISOFORM Q"/>
    <property type="match status" value="1"/>
</dbReference>
<dbReference type="PANTHER" id="PTHR43570">
    <property type="entry name" value="ALDEHYDE DEHYDROGENASE"/>
    <property type="match status" value="1"/>
</dbReference>
<evidence type="ECO:0000256" key="2">
    <source>
        <dbReference type="ARBA" id="ARBA00023002"/>
    </source>
</evidence>
<dbReference type="GO" id="GO:0005737">
    <property type="term" value="C:cytoplasm"/>
    <property type="evidence" value="ECO:0007669"/>
    <property type="project" value="TreeGrafter"/>
</dbReference>
<reference evidence="4 5" key="1">
    <citation type="submission" date="2019-02" db="EMBL/GenBank/DDBJ databases">
        <title>Genome sequencing of the rare red list fungi Hericium alpestre (H. flagellum).</title>
        <authorList>
            <person name="Buettner E."/>
            <person name="Kellner H."/>
        </authorList>
    </citation>
    <scope>NUCLEOTIDE SEQUENCE [LARGE SCALE GENOMIC DNA]</scope>
    <source>
        <strain evidence="4 5">DSM 108284</strain>
    </source>
</reference>
<dbReference type="Gene3D" id="3.40.605.10">
    <property type="entry name" value="Aldehyde Dehydrogenase, Chain A, domain 1"/>
    <property type="match status" value="1"/>
</dbReference>
<organism evidence="4 5">
    <name type="scientific">Hericium alpestre</name>
    <dbReference type="NCBI Taxonomy" id="135208"/>
    <lineage>
        <taxon>Eukaryota</taxon>
        <taxon>Fungi</taxon>
        <taxon>Dikarya</taxon>
        <taxon>Basidiomycota</taxon>
        <taxon>Agaricomycotina</taxon>
        <taxon>Agaricomycetes</taxon>
        <taxon>Russulales</taxon>
        <taxon>Hericiaceae</taxon>
        <taxon>Hericium</taxon>
    </lineage>
</organism>
<sequence length="167" mass="18641">MSEQLKYTPLADISKIHAKALATFASGVTRPLEYRKQQLRQLGKMLQENEERLVQAIYVDVGKPRLEATVADIGPVVYGVVDALAKLDEWVKPEKVDDVPEWRASWDTTVYKAPKGVALLITYAVPRDALMLTSGACLRPLYTRTKIGLLSPENLGLRPRGEQPTRP</sequence>
<keyword evidence="2" id="KW-0560">Oxidoreductase</keyword>
<comment type="caution">
    <text evidence="4">The sequence shown here is derived from an EMBL/GenBank/DDBJ whole genome shotgun (WGS) entry which is preliminary data.</text>
</comment>
<name>A0A4Y9ZWW8_9AGAM</name>
<keyword evidence="5" id="KW-1185">Reference proteome</keyword>
<dbReference type="AlphaFoldDB" id="A0A4Y9ZWW8"/>
<evidence type="ECO:0000313" key="5">
    <source>
        <dbReference type="Proteomes" id="UP000298061"/>
    </source>
</evidence>